<name>A0A975ARE1_9GAMM</name>
<keyword evidence="2" id="KW-0732">Signal</keyword>
<organism evidence="3 4">
    <name type="scientific">Agrilutibacter solisilvae</name>
    <dbReference type="NCBI Taxonomy" id="2763317"/>
    <lineage>
        <taxon>Bacteria</taxon>
        <taxon>Pseudomonadati</taxon>
        <taxon>Pseudomonadota</taxon>
        <taxon>Gammaproteobacteria</taxon>
        <taxon>Lysobacterales</taxon>
        <taxon>Lysobacteraceae</taxon>
        <taxon>Agrilutibacter</taxon>
    </lineage>
</organism>
<evidence type="ECO:0000256" key="2">
    <source>
        <dbReference type="SAM" id="SignalP"/>
    </source>
</evidence>
<dbReference type="RefSeq" id="WP_200610966.1">
    <property type="nucleotide sequence ID" value="NZ_CP071518.1"/>
</dbReference>
<evidence type="ECO:0000313" key="3">
    <source>
        <dbReference type="EMBL" id="QSX76929.1"/>
    </source>
</evidence>
<evidence type="ECO:0000313" key="4">
    <source>
        <dbReference type="Proteomes" id="UP000639274"/>
    </source>
</evidence>
<protein>
    <submittedName>
        <fullName evidence="3">Uncharacterized protein</fullName>
    </submittedName>
</protein>
<sequence>MIAVSCLLLSGVAMAKDVSHTDGALASRSILATALQGTQQREAAPVGQPQAADGWMAAKSKKTAAKAAPQGVPTRLADPSNRFNMTQDGKKMTADDFDKWMKKNGYRVATGAPAKAEDGVTKGGAK</sequence>
<proteinExistence type="predicted"/>
<gene>
    <name evidence="3" type="ORF">I8J32_008820</name>
</gene>
<feature type="region of interest" description="Disordered" evidence="1">
    <location>
        <begin position="39"/>
        <end position="90"/>
    </location>
</feature>
<dbReference type="AlphaFoldDB" id="A0A975ARE1"/>
<dbReference type="Proteomes" id="UP000639274">
    <property type="component" value="Chromosome"/>
</dbReference>
<keyword evidence="4" id="KW-1185">Reference proteome</keyword>
<reference evidence="3 4" key="1">
    <citation type="submission" date="2021-03" db="EMBL/GenBank/DDBJ databases">
        <title>Lysobacter sp. nov. isolated from soil of gangwondo yeongwol, south Korea.</title>
        <authorList>
            <person name="Kim K.R."/>
            <person name="Kim K.H."/>
            <person name="Jeon C.O."/>
        </authorList>
    </citation>
    <scope>NUCLEOTIDE SEQUENCE [LARGE SCALE GENOMIC DNA]</scope>
    <source>
        <strain evidence="3 4">R19</strain>
    </source>
</reference>
<dbReference type="EMBL" id="CP071518">
    <property type="protein sequence ID" value="QSX76929.1"/>
    <property type="molecule type" value="Genomic_DNA"/>
</dbReference>
<accession>A0A975ARE1</accession>
<feature type="signal peptide" evidence="2">
    <location>
        <begin position="1"/>
        <end position="15"/>
    </location>
</feature>
<feature type="chain" id="PRO_5037630247" evidence="2">
    <location>
        <begin position="16"/>
        <end position="126"/>
    </location>
</feature>
<evidence type="ECO:0000256" key="1">
    <source>
        <dbReference type="SAM" id="MobiDB-lite"/>
    </source>
</evidence>
<dbReference type="KEGG" id="lsf:I8J32_008820"/>